<protein>
    <submittedName>
        <fullName evidence="1">Uncharacterized protein</fullName>
    </submittedName>
</protein>
<dbReference type="Proteomes" id="UP001569414">
    <property type="component" value="Unassembled WGS sequence"/>
</dbReference>
<evidence type="ECO:0000313" key="2">
    <source>
        <dbReference type="Proteomes" id="UP001569414"/>
    </source>
</evidence>
<name>A0ABV4NIV8_9GAMM</name>
<organism evidence="1 2">
    <name type="scientific">Microbulbifer echini</name>
    <dbReference type="NCBI Taxonomy" id="1529067"/>
    <lineage>
        <taxon>Bacteria</taxon>
        <taxon>Pseudomonadati</taxon>
        <taxon>Pseudomonadota</taxon>
        <taxon>Gammaproteobacteria</taxon>
        <taxon>Cellvibrionales</taxon>
        <taxon>Microbulbiferaceae</taxon>
        <taxon>Microbulbifer</taxon>
    </lineage>
</organism>
<comment type="caution">
    <text evidence="1">The sequence shown here is derived from an EMBL/GenBank/DDBJ whole genome shotgun (WGS) entry which is preliminary data.</text>
</comment>
<reference evidence="1 2" key="1">
    <citation type="submission" date="2024-08" db="EMBL/GenBank/DDBJ databases">
        <authorList>
            <person name="Ishaq N."/>
        </authorList>
    </citation>
    <scope>NUCLEOTIDE SEQUENCE [LARGE SCALE GENOMIC DNA]</scope>
    <source>
        <strain evidence="1 2">JCM 30400</strain>
    </source>
</reference>
<keyword evidence="2" id="KW-1185">Reference proteome</keyword>
<dbReference type="EMBL" id="JBGMEL010000002">
    <property type="protein sequence ID" value="MFA0789504.1"/>
    <property type="molecule type" value="Genomic_DNA"/>
</dbReference>
<dbReference type="RefSeq" id="WP_371842550.1">
    <property type="nucleotide sequence ID" value="NZ_JBGMEL010000002.1"/>
</dbReference>
<accession>A0ABV4NIV8</accession>
<sequence>MTIKDKQISKEDIRKFVEKNKSKILQEAKEVETAIKSNKLKSQQKL</sequence>
<evidence type="ECO:0000313" key="1">
    <source>
        <dbReference type="EMBL" id="MFA0789504.1"/>
    </source>
</evidence>
<proteinExistence type="predicted"/>
<gene>
    <name evidence="1" type="ORF">ACCI51_03030</name>
</gene>